<name>A0AAD4CBD6_ASPNN</name>
<reference evidence="2" key="2">
    <citation type="submission" date="2020-02" db="EMBL/GenBank/DDBJ databases">
        <authorList>
            <person name="Gilchrist C.L.M."/>
            <person name="Chooi Y.-H."/>
        </authorList>
    </citation>
    <scope>NUCLEOTIDE SEQUENCE</scope>
    <source>
        <strain evidence="2">MST-FP2251</strain>
    </source>
</reference>
<keyword evidence="3" id="KW-1185">Reference proteome</keyword>
<accession>A0AAD4CBD6</accession>
<dbReference type="EMBL" id="VCAU01000169">
    <property type="protein sequence ID" value="KAF9883340.1"/>
    <property type="molecule type" value="Genomic_DNA"/>
</dbReference>
<protein>
    <submittedName>
        <fullName evidence="2">Uncharacterized protein</fullName>
    </submittedName>
</protein>
<organism evidence="2 3">
    <name type="scientific">Aspergillus nanangensis</name>
    <dbReference type="NCBI Taxonomy" id="2582783"/>
    <lineage>
        <taxon>Eukaryota</taxon>
        <taxon>Fungi</taxon>
        <taxon>Dikarya</taxon>
        <taxon>Ascomycota</taxon>
        <taxon>Pezizomycotina</taxon>
        <taxon>Eurotiomycetes</taxon>
        <taxon>Eurotiomycetidae</taxon>
        <taxon>Eurotiales</taxon>
        <taxon>Aspergillaceae</taxon>
        <taxon>Aspergillus</taxon>
        <taxon>Aspergillus subgen. Circumdati</taxon>
    </lineage>
</organism>
<feature type="region of interest" description="Disordered" evidence="1">
    <location>
        <begin position="1"/>
        <end position="44"/>
    </location>
</feature>
<gene>
    <name evidence="2" type="ORF">FE257_003556</name>
</gene>
<sequence>MQRIQPAMRLAKSLSSPLSRLSQTRQLSSYPTSISPSPAEIRNGQLTPQNLETAIRSLHHDGLVVVENAVSHEALDRLNEKMVHDARTLQNKKDDSPYNYNPGNIQ</sequence>
<feature type="compositionally biased region" description="Low complexity" evidence="1">
    <location>
        <begin position="13"/>
        <end position="29"/>
    </location>
</feature>
<comment type="caution">
    <text evidence="2">The sequence shown here is derived from an EMBL/GenBank/DDBJ whole genome shotgun (WGS) entry which is preliminary data.</text>
</comment>
<evidence type="ECO:0000313" key="3">
    <source>
        <dbReference type="Proteomes" id="UP001194746"/>
    </source>
</evidence>
<evidence type="ECO:0000313" key="2">
    <source>
        <dbReference type="EMBL" id="KAF9883340.1"/>
    </source>
</evidence>
<proteinExistence type="predicted"/>
<dbReference type="Proteomes" id="UP001194746">
    <property type="component" value="Unassembled WGS sequence"/>
</dbReference>
<dbReference type="AlphaFoldDB" id="A0AAD4CBD6"/>
<reference evidence="2" key="1">
    <citation type="journal article" date="2019" name="Beilstein J. Org. Chem.">
        <title>Nanangenines: drimane sesquiterpenoids as the dominant metabolite cohort of a novel Australian fungus, Aspergillus nanangensis.</title>
        <authorList>
            <person name="Lacey H.J."/>
            <person name="Gilchrist C.L.M."/>
            <person name="Crombie A."/>
            <person name="Kalaitzis J.A."/>
            <person name="Vuong D."/>
            <person name="Rutledge P.J."/>
            <person name="Turner P."/>
            <person name="Pitt J.I."/>
            <person name="Lacey E."/>
            <person name="Chooi Y.H."/>
            <person name="Piggott A.M."/>
        </authorList>
    </citation>
    <scope>NUCLEOTIDE SEQUENCE</scope>
    <source>
        <strain evidence="2">MST-FP2251</strain>
    </source>
</reference>
<feature type="region of interest" description="Disordered" evidence="1">
    <location>
        <begin position="86"/>
        <end position="106"/>
    </location>
</feature>
<feature type="compositionally biased region" description="Basic and acidic residues" evidence="1">
    <location>
        <begin position="86"/>
        <end position="96"/>
    </location>
</feature>
<evidence type="ECO:0000256" key="1">
    <source>
        <dbReference type="SAM" id="MobiDB-lite"/>
    </source>
</evidence>